<evidence type="ECO:0000313" key="1">
    <source>
        <dbReference type="EMBL" id="EAU43359.1"/>
    </source>
</evidence>
<dbReference type="EMBL" id="AATP01000001">
    <property type="protein sequence ID" value="EAU43359.1"/>
    <property type="molecule type" value="Genomic_DNA"/>
</dbReference>
<keyword evidence="2" id="KW-1185">Reference proteome</keyword>
<organism evidence="1 2">
    <name type="scientific">Fulvimarina pelagi HTCC2506</name>
    <dbReference type="NCBI Taxonomy" id="314231"/>
    <lineage>
        <taxon>Bacteria</taxon>
        <taxon>Pseudomonadati</taxon>
        <taxon>Pseudomonadota</taxon>
        <taxon>Alphaproteobacteria</taxon>
        <taxon>Hyphomicrobiales</taxon>
        <taxon>Aurantimonadaceae</taxon>
        <taxon>Fulvimarina</taxon>
    </lineage>
</organism>
<dbReference type="HOGENOM" id="CLU_3403695_0_0_5"/>
<name>Q0G4Q5_9HYPH</name>
<gene>
    <name evidence="1" type="ORF">FP2506_10956</name>
</gene>
<comment type="caution">
    <text evidence="1">The sequence shown here is derived from an EMBL/GenBank/DDBJ whole genome shotgun (WGS) entry which is preliminary data.</text>
</comment>
<sequence length="30" mass="3604">MFGTVYHRYSLSMEVCSEVKRSPERYFSIT</sequence>
<protein>
    <submittedName>
        <fullName evidence="1">Uncharacterized protein</fullName>
    </submittedName>
</protein>
<evidence type="ECO:0000313" key="2">
    <source>
        <dbReference type="Proteomes" id="UP000004310"/>
    </source>
</evidence>
<dbReference type="Proteomes" id="UP000004310">
    <property type="component" value="Unassembled WGS sequence"/>
</dbReference>
<reference evidence="1 2" key="1">
    <citation type="journal article" date="2010" name="J. Bacteriol.">
        <title>Genome sequence of Fulvimarina pelagi HTCC2506T, a Mn(II)-oxidizing alphaproteobacterium possessing an aerobic anoxygenic photosynthetic gene cluster and Xanthorhodopsin.</title>
        <authorList>
            <person name="Kang I."/>
            <person name="Oh H.M."/>
            <person name="Lim S.I."/>
            <person name="Ferriera S."/>
            <person name="Giovannoni S.J."/>
            <person name="Cho J.C."/>
        </authorList>
    </citation>
    <scope>NUCLEOTIDE SEQUENCE [LARGE SCALE GENOMIC DNA]</scope>
    <source>
        <strain evidence="1 2">HTCC2506</strain>
    </source>
</reference>
<accession>Q0G4Q5</accession>
<proteinExistence type="predicted"/>
<dbReference type="AlphaFoldDB" id="Q0G4Q5"/>